<dbReference type="EC" id="2.7.13.3" evidence="3"/>
<dbReference type="SUPFAM" id="SSF47384">
    <property type="entry name" value="Homodimeric domain of signal transducing histidine kinase"/>
    <property type="match status" value="1"/>
</dbReference>
<dbReference type="PANTHER" id="PTHR43065">
    <property type="entry name" value="SENSOR HISTIDINE KINASE"/>
    <property type="match status" value="1"/>
</dbReference>
<evidence type="ECO:0000256" key="12">
    <source>
        <dbReference type="ARBA" id="ARBA00023012"/>
    </source>
</evidence>
<evidence type="ECO:0000313" key="17">
    <source>
        <dbReference type="Proteomes" id="UP000670947"/>
    </source>
</evidence>
<protein>
    <recommendedName>
        <fullName evidence="3">histidine kinase</fullName>
        <ecNumber evidence="3">2.7.13.3</ecNumber>
    </recommendedName>
</protein>
<keyword evidence="4" id="KW-1003">Cell membrane</keyword>
<dbReference type="Gene3D" id="3.30.565.10">
    <property type="entry name" value="Histidine kinase-like ATPase, C-terminal domain"/>
    <property type="match status" value="1"/>
</dbReference>
<feature type="domain" description="Histidine kinase" evidence="15">
    <location>
        <begin position="211"/>
        <end position="417"/>
    </location>
</feature>
<evidence type="ECO:0000256" key="9">
    <source>
        <dbReference type="ARBA" id="ARBA00022777"/>
    </source>
</evidence>
<evidence type="ECO:0000256" key="7">
    <source>
        <dbReference type="ARBA" id="ARBA00022692"/>
    </source>
</evidence>
<evidence type="ECO:0000259" key="15">
    <source>
        <dbReference type="PROSITE" id="PS50109"/>
    </source>
</evidence>
<evidence type="ECO:0000256" key="14">
    <source>
        <dbReference type="SAM" id="Phobius"/>
    </source>
</evidence>
<gene>
    <name evidence="16" type="ORF">I8J29_14150</name>
</gene>
<keyword evidence="8" id="KW-0547">Nucleotide-binding</keyword>
<dbReference type="CDD" id="cd00082">
    <property type="entry name" value="HisKA"/>
    <property type="match status" value="1"/>
</dbReference>
<dbReference type="Pfam" id="PF07694">
    <property type="entry name" value="5TM-5TMR_LYT"/>
    <property type="match status" value="1"/>
</dbReference>
<dbReference type="InterPro" id="IPR036890">
    <property type="entry name" value="HATPase_C_sf"/>
</dbReference>
<evidence type="ECO:0000256" key="3">
    <source>
        <dbReference type="ARBA" id="ARBA00012438"/>
    </source>
</evidence>
<keyword evidence="10" id="KW-0067">ATP-binding</keyword>
<keyword evidence="11 14" id="KW-1133">Transmembrane helix</keyword>
<feature type="transmembrane region" description="Helical" evidence="14">
    <location>
        <begin position="7"/>
        <end position="25"/>
    </location>
</feature>
<feature type="transmembrane region" description="Helical" evidence="14">
    <location>
        <begin position="102"/>
        <end position="121"/>
    </location>
</feature>
<keyword evidence="6" id="KW-0808">Transferase</keyword>
<keyword evidence="17" id="KW-1185">Reference proteome</keyword>
<dbReference type="PROSITE" id="PS50109">
    <property type="entry name" value="HIS_KIN"/>
    <property type="match status" value="1"/>
</dbReference>
<evidence type="ECO:0000256" key="13">
    <source>
        <dbReference type="ARBA" id="ARBA00023136"/>
    </source>
</evidence>
<feature type="transmembrane region" description="Helical" evidence="14">
    <location>
        <begin position="133"/>
        <end position="154"/>
    </location>
</feature>
<dbReference type="Proteomes" id="UP000670947">
    <property type="component" value="Unassembled WGS sequence"/>
</dbReference>
<dbReference type="InterPro" id="IPR036097">
    <property type="entry name" value="HisK_dim/P_sf"/>
</dbReference>
<evidence type="ECO:0000256" key="2">
    <source>
        <dbReference type="ARBA" id="ARBA00004651"/>
    </source>
</evidence>
<comment type="caution">
    <text evidence="16">The sequence shown here is derived from an EMBL/GenBank/DDBJ whole genome shotgun (WGS) entry which is preliminary data.</text>
</comment>
<accession>A0ABS3WAL0</accession>
<evidence type="ECO:0000256" key="4">
    <source>
        <dbReference type="ARBA" id="ARBA00022475"/>
    </source>
</evidence>
<dbReference type="PRINTS" id="PR00344">
    <property type="entry name" value="BCTRLSENSOR"/>
</dbReference>
<proteinExistence type="predicted"/>
<comment type="catalytic activity">
    <reaction evidence="1">
        <text>ATP + protein L-histidine = ADP + protein N-phospho-L-histidine.</text>
        <dbReference type="EC" id="2.7.13.3"/>
    </reaction>
</comment>
<feature type="transmembrane region" description="Helical" evidence="14">
    <location>
        <begin position="77"/>
        <end position="96"/>
    </location>
</feature>
<keyword evidence="5" id="KW-0597">Phosphoprotein</keyword>
<dbReference type="PANTHER" id="PTHR43065:SF46">
    <property type="entry name" value="C4-DICARBOXYLATE TRANSPORT SENSOR PROTEIN DCTB"/>
    <property type="match status" value="1"/>
</dbReference>
<comment type="subcellular location">
    <subcellularLocation>
        <location evidence="2">Cell membrane</location>
        <topology evidence="2">Multi-pass membrane protein</topology>
    </subcellularLocation>
</comment>
<keyword evidence="13 14" id="KW-0472">Membrane</keyword>
<sequence length="417" mass="46036">MNITKDFLLQLSLVGFPLGIYLAYVLGHIGPIKQQTLLFAVLWGSSIALCMSFPVTYGNGSHLDLRIVPLMMGTLYAGRRAGLCLGLFVLLYRFYAVGAGPGFWTTSLSLLFGFSAVLYAQRMFEQAAKGKRLRIAVLLAVFYCVTGSFFASLIQGVTAQTFVVQLFHLGLVVGIVWTMTGLIETMAEIHTMRKELQDAERLRLIGDLTGVFAHEIRNPMQVVRGFLQLLDAPELPPASKTQYIRLSIEELDRANEIIREFLLLGKPVSDNREEVDVGRQLRRTASLIENYALGKNVTIETTIEPDCMISGNVQRLNQFLINIMKNAIEAMPDGGAVRASCIAVDESRIEIRVSDEGVGMSKEEVERLGSPYYSLKKSGTGLGMMVSFQIIRSFGGTLRVFSEKNKGTEVVASLPSI</sequence>
<keyword evidence="9" id="KW-0418">Kinase</keyword>
<dbReference type="InterPro" id="IPR004358">
    <property type="entry name" value="Sig_transdc_His_kin-like_C"/>
</dbReference>
<dbReference type="InterPro" id="IPR011620">
    <property type="entry name" value="Sig_transdc_His_kinase_LytS_TM"/>
</dbReference>
<keyword evidence="12" id="KW-0902">Two-component regulatory system</keyword>
<feature type="transmembrane region" description="Helical" evidence="14">
    <location>
        <begin position="37"/>
        <end position="57"/>
    </location>
</feature>
<dbReference type="Pfam" id="PF00512">
    <property type="entry name" value="HisKA"/>
    <property type="match status" value="1"/>
</dbReference>
<evidence type="ECO:0000256" key="1">
    <source>
        <dbReference type="ARBA" id="ARBA00000085"/>
    </source>
</evidence>
<evidence type="ECO:0000313" key="16">
    <source>
        <dbReference type="EMBL" id="MBO7745350.1"/>
    </source>
</evidence>
<dbReference type="InterPro" id="IPR003594">
    <property type="entry name" value="HATPase_dom"/>
</dbReference>
<evidence type="ECO:0000256" key="5">
    <source>
        <dbReference type="ARBA" id="ARBA00022553"/>
    </source>
</evidence>
<keyword evidence="7 14" id="KW-0812">Transmembrane</keyword>
<dbReference type="SUPFAM" id="SSF55874">
    <property type="entry name" value="ATPase domain of HSP90 chaperone/DNA topoisomerase II/histidine kinase"/>
    <property type="match status" value="1"/>
</dbReference>
<evidence type="ECO:0000256" key="10">
    <source>
        <dbReference type="ARBA" id="ARBA00022840"/>
    </source>
</evidence>
<organism evidence="16 17">
    <name type="scientific">Paenibacillus artemisiicola</name>
    <dbReference type="NCBI Taxonomy" id="1172618"/>
    <lineage>
        <taxon>Bacteria</taxon>
        <taxon>Bacillati</taxon>
        <taxon>Bacillota</taxon>
        <taxon>Bacilli</taxon>
        <taxon>Bacillales</taxon>
        <taxon>Paenibacillaceae</taxon>
        <taxon>Paenibacillus</taxon>
    </lineage>
</organism>
<dbReference type="RefSeq" id="WP_208848223.1">
    <property type="nucleotide sequence ID" value="NZ_JAGGDJ010000009.1"/>
</dbReference>
<feature type="transmembrane region" description="Helical" evidence="14">
    <location>
        <begin position="166"/>
        <end position="187"/>
    </location>
</feature>
<name>A0ABS3WAL0_9BACL</name>
<dbReference type="InterPro" id="IPR005467">
    <property type="entry name" value="His_kinase_dom"/>
</dbReference>
<dbReference type="EMBL" id="JAGGDJ010000009">
    <property type="protein sequence ID" value="MBO7745350.1"/>
    <property type="molecule type" value="Genomic_DNA"/>
</dbReference>
<dbReference type="Gene3D" id="1.10.287.130">
    <property type="match status" value="1"/>
</dbReference>
<dbReference type="SMART" id="SM00387">
    <property type="entry name" value="HATPase_c"/>
    <property type="match status" value="1"/>
</dbReference>
<dbReference type="SMART" id="SM00388">
    <property type="entry name" value="HisKA"/>
    <property type="match status" value="1"/>
</dbReference>
<reference evidence="16 17" key="1">
    <citation type="submission" date="2021-03" db="EMBL/GenBank/DDBJ databases">
        <title>Paenibacillus artemisicola MWE-103 whole genome sequence.</title>
        <authorList>
            <person name="Ham Y.J."/>
        </authorList>
    </citation>
    <scope>NUCLEOTIDE SEQUENCE [LARGE SCALE GENOMIC DNA]</scope>
    <source>
        <strain evidence="16 17">MWE-103</strain>
    </source>
</reference>
<evidence type="ECO:0000256" key="6">
    <source>
        <dbReference type="ARBA" id="ARBA00022679"/>
    </source>
</evidence>
<dbReference type="InterPro" id="IPR003661">
    <property type="entry name" value="HisK_dim/P_dom"/>
</dbReference>
<evidence type="ECO:0000256" key="11">
    <source>
        <dbReference type="ARBA" id="ARBA00022989"/>
    </source>
</evidence>
<evidence type="ECO:0000256" key="8">
    <source>
        <dbReference type="ARBA" id="ARBA00022741"/>
    </source>
</evidence>
<dbReference type="Pfam" id="PF02518">
    <property type="entry name" value="HATPase_c"/>
    <property type="match status" value="1"/>
</dbReference>